<feature type="compositionally biased region" description="Acidic residues" evidence="1">
    <location>
        <begin position="156"/>
        <end position="165"/>
    </location>
</feature>
<feature type="region of interest" description="Disordered" evidence="1">
    <location>
        <begin position="134"/>
        <end position="175"/>
    </location>
</feature>
<evidence type="ECO:0000313" key="2">
    <source>
        <dbReference type="EMBL" id="CAD8849606.1"/>
    </source>
</evidence>
<proteinExistence type="predicted"/>
<dbReference type="EMBL" id="HBFQ01033995">
    <property type="protein sequence ID" value="CAD8849606.1"/>
    <property type="molecule type" value="Transcribed_RNA"/>
</dbReference>
<organism evidence="2">
    <name type="scientific">Noctiluca scintillans</name>
    <name type="common">Sea sparkle</name>
    <name type="synonym">Red tide dinoflagellate</name>
    <dbReference type="NCBI Taxonomy" id="2966"/>
    <lineage>
        <taxon>Eukaryota</taxon>
        <taxon>Sar</taxon>
        <taxon>Alveolata</taxon>
        <taxon>Dinophyceae</taxon>
        <taxon>Noctilucales</taxon>
        <taxon>Noctilucaceae</taxon>
        <taxon>Noctiluca</taxon>
    </lineage>
</organism>
<evidence type="ECO:0000256" key="1">
    <source>
        <dbReference type="SAM" id="MobiDB-lite"/>
    </source>
</evidence>
<accession>A0A7S1ACB0</accession>
<name>A0A7S1ACB0_NOCSC</name>
<gene>
    <name evidence="2" type="ORF">NSCI0253_LOCUS23956</name>
</gene>
<dbReference type="AlphaFoldDB" id="A0A7S1ACB0"/>
<protein>
    <submittedName>
        <fullName evidence="2">Uncharacterized protein</fullName>
    </submittedName>
</protein>
<reference evidence="2" key="1">
    <citation type="submission" date="2021-01" db="EMBL/GenBank/DDBJ databases">
        <authorList>
            <person name="Corre E."/>
            <person name="Pelletier E."/>
            <person name="Niang G."/>
            <person name="Scheremetjew M."/>
            <person name="Finn R."/>
            <person name="Kale V."/>
            <person name="Holt S."/>
            <person name="Cochrane G."/>
            <person name="Meng A."/>
            <person name="Brown T."/>
            <person name="Cohen L."/>
        </authorList>
    </citation>
    <scope>NUCLEOTIDE SEQUENCE</scope>
</reference>
<sequence length="207" mass="22121">MAQQRLTVDLGNVAGIAARLEAVAARLPQGSQTAARRGSPAPASVGNVDLSGLIELVTRLEACERHLAASSVARARHVEVTTSLGGQDHTQLEQCPRSVQIRETEALDSTEKSAESLAQKPQPLVASSVELEEAPAVDVPKAEPPVAARSVKIHPDEEDQTDEHEEAATYEQHRASLNPILTRQMTLAKSAGVFQNQPSESTADFHN</sequence>